<feature type="region of interest" description="Disordered" evidence="1">
    <location>
        <begin position="1382"/>
        <end position="1402"/>
    </location>
</feature>
<feature type="compositionally biased region" description="Polar residues" evidence="1">
    <location>
        <begin position="577"/>
        <end position="620"/>
    </location>
</feature>
<dbReference type="GO" id="GO:0005034">
    <property type="term" value="F:osmosensor activity"/>
    <property type="evidence" value="ECO:0007669"/>
    <property type="project" value="InterPro"/>
</dbReference>
<feature type="region of interest" description="Disordered" evidence="1">
    <location>
        <begin position="475"/>
        <end position="497"/>
    </location>
</feature>
<dbReference type="GO" id="GO:0005886">
    <property type="term" value="C:plasma membrane"/>
    <property type="evidence" value="ECO:0007669"/>
    <property type="project" value="InterPro"/>
</dbReference>
<dbReference type="GO" id="GO:0005576">
    <property type="term" value="C:extracellular region"/>
    <property type="evidence" value="ECO:0007669"/>
    <property type="project" value="TreeGrafter"/>
</dbReference>
<dbReference type="GO" id="GO:0007232">
    <property type="term" value="P:osmosensory signaling pathway via Sho1 osmosensor"/>
    <property type="evidence" value="ECO:0007669"/>
    <property type="project" value="InterPro"/>
</dbReference>
<dbReference type="KEGG" id="zmk:HG535_0D04910"/>
<feature type="compositionally biased region" description="Low complexity" evidence="1">
    <location>
        <begin position="906"/>
        <end position="921"/>
    </location>
</feature>
<dbReference type="GO" id="GO:0000282">
    <property type="term" value="P:cellular bud site selection"/>
    <property type="evidence" value="ECO:0007669"/>
    <property type="project" value="TreeGrafter"/>
</dbReference>
<feature type="compositionally biased region" description="Polar residues" evidence="1">
    <location>
        <begin position="984"/>
        <end position="994"/>
    </location>
</feature>
<keyword evidence="2" id="KW-0472">Membrane</keyword>
<proteinExistence type="predicted"/>
<feature type="region of interest" description="Disordered" evidence="1">
    <location>
        <begin position="53"/>
        <end position="113"/>
    </location>
</feature>
<keyword evidence="5" id="KW-1185">Reference proteome</keyword>
<dbReference type="GO" id="GO:0001402">
    <property type="term" value="P:signal transduction involved in filamentous growth"/>
    <property type="evidence" value="ECO:0007669"/>
    <property type="project" value="TreeGrafter"/>
</dbReference>
<name>A0A7H9B4U7_ZYGMR</name>
<dbReference type="PANTHER" id="PTHR35778">
    <property type="entry name" value="SIGNALING MUCIN HKR1-RELATED"/>
    <property type="match status" value="1"/>
</dbReference>
<protein>
    <submittedName>
        <fullName evidence="4">Uncharacterized protein</fullName>
    </submittedName>
</protein>
<evidence type="ECO:0000256" key="3">
    <source>
        <dbReference type="SAM" id="SignalP"/>
    </source>
</evidence>
<dbReference type="GO" id="GO:0031505">
    <property type="term" value="P:fungal-type cell wall organization"/>
    <property type="evidence" value="ECO:0007669"/>
    <property type="project" value="TreeGrafter"/>
</dbReference>
<feature type="compositionally biased region" description="Low complexity" evidence="1">
    <location>
        <begin position="403"/>
        <end position="417"/>
    </location>
</feature>
<feature type="region of interest" description="Disordered" evidence="1">
    <location>
        <begin position="1479"/>
        <end position="1523"/>
    </location>
</feature>
<dbReference type="GO" id="GO:0006972">
    <property type="term" value="P:hyperosmotic response"/>
    <property type="evidence" value="ECO:0007669"/>
    <property type="project" value="TreeGrafter"/>
</dbReference>
<evidence type="ECO:0000256" key="2">
    <source>
        <dbReference type="SAM" id="Phobius"/>
    </source>
</evidence>
<feature type="compositionally biased region" description="Polar residues" evidence="1">
    <location>
        <begin position="949"/>
        <end position="958"/>
    </location>
</feature>
<keyword evidence="3" id="KW-0732">Signal</keyword>
<dbReference type="GO" id="GO:0030427">
    <property type="term" value="C:site of polarized growth"/>
    <property type="evidence" value="ECO:0007669"/>
    <property type="project" value="TreeGrafter"/>
</dbReference>
<evidence type="ECO:0000313" key="5">
    <source>
        <dbReference type="Proteomes" id="UP000509704"/>
    </source>
</evidence>
<feature type="compositionally biased region" description="Basic and acidic residues" evidence="1">
    <location>
        <begin position="1384"/>
        <end position="1394"/>
    </location>
</feature>
<gene>
    <name evidence="4" type="ORF">HG535_0D04910</name>
</gene>
<feature type="compositionally biased region" description="Low complexity" evidence="1">
    <location>
        <begin position="136"/>
        <end position="257"/>
    </location>
</feature>
<dbReference type="OrthoDB" id="3366093at2759"/>
<keyword evidence="2" id="KW-1133">Transmembrane helix</keyword>
<feature type="region of interest" description="Disordered" evidence="1">
    <location>
        <begin position="136"/>
        <end position="330"/>
    </location>
</feature>
<evidence type="ECO:0000313" key="4">
    <source>
        <dbReference type="EMBL" id="QLG72782.1"/>
    </source>
</evidence>
<sequence length="1609" mass="170064">MQQVQVIIRRLCIICVFILAVRAQSNTERESNTVGSTLSNYDASESTLPSISRSFMPLAGSSAGATSTTSTEATSTTSTEGTSTTNTEGISTTNAQATSTTSTESTLTTSRAGTLTSSAGAGVAISTDAVLTASAEATPTTSAESSAITSAESSATTSAESSATTSAESTPTTSAEATSTTSTQALSTTSAESSATTSAESSATTSAESSVTTSAESTPTTSAEATSTTSTQALSTTSAESSVTTSTESSVTTSAESIPSTNTEGTSTTNAQATSTISAESIPTTSRAGTLTSSAGVGEATSTDAVPTPNAQALSTTSAEATSSSADDSFTTSTKAINANSVFTTSRVPTPTTSTDAVFTTSTDAVFTTITDAVFTTSTDAVFTSRPNPEFTTTDADYRRQTEPSTTSRRSTRDSASLYTDEVESAIISVGTSTGSRIDSRSREPAAYFGSATTAATFFSDSSPASQIYTELPTSSSAATTNFESTSDSNAPVSYESVAAQEGSSLLRSTSSLTDLPHGSSLPYGEATDLETATTSDTQGTSNISPPTTYMVSTAFSPTFQSSGISSMSYVTASSFSTEPNVETSDPQDSTDQYRTILSGSSESTSQIVSSLDTESSITAQDVRPYSSSERSRSVETSEASTHFSFTTDIYSAASRVDGSTRTDQSSSSSLLSNIESSDGYRNTMRVSATTAPTGGSSAARGVSTSINQETLLTSSGAAQNSAIERPSALSTSSRIVFTTSSEIPINSFSRSATRAPIVTTTNMISNGASTEQLILNSDISSSDTFYSSDILSPGASFSSMGRQQLSSRSTIVEDQSRSLQSTAVSRVTGSSSSYSSITRIQSSSQSSGSGQLIQTTSGTSDQSRSLDILQSLLSHGISASVHSGASHFASYFSTQVITPNSNAVSNSAIHSRPSSSASASTGQTNRDQRSEQSFSSQTKSSSRDVNSEFISINPTPVKTSKSHKSTTTSNMSIDTARPLPSGTRGTQLTSDGSSPIYIGSRDQTRVTELPTWLPKSIVMQSSLQTTFTSTFNPSVTETLPRLIAPPTEVVPDPDSVVVTIGFKYSLNYEFLVGNPLASAQIFQFLPSVLSFPFQFQMEQDEVVIGNVLLSSTNNKVITTVLSPSDKSSRLKIREVRQSVNVSQVKVRQIVPMLISGHNYLVSLAEVYFPNIYVSDLAQYVSRNDSQLYNNTVPSLFSLASLIDPSIPITGLVNSDVSPSRSTRTRVTGTWQTGPVISGGGSFGGNASPSLNHRIKIRLAIFLTCLVIGPLAWILLFMYFHKLLYGRYRAGGKMCDDQENPLQEGAVLVQDNTSEHSLPSAFATPIFDEKNGSLERQYDSNDTLQVPDDLIITGENTVYSTSHGLEYFVDSEGNFYYSGTNEHFTSDENGTTKDEEFEETENTEDIDDYLYIEDQERSIITADENSYNVGSLELDEDGDYVVEDINISEKNFSAGTNNSNTIESYNNSNLYQLAKASPHYERNHHNTDSNTPGFTGSNSDSGHHLSTESNQAPLYVNGSGESYNQDTKDLARLAVSVDDIDEFLYNDDDDGDDPLDIEIDDIDDGGVADIHVDELDELDEEIYKRLSKIANQKSQNNVFHKGPFFAGRS</sequence>
<organism evidence="4 5">
    <name type="scientific">Zygotorulaspora mrakii</name>
    <name type="common">Zygosaccharomyces mrakii</name>
    <dbReference type="NCBI Taxonomy" id="42260"/>
    <lineage>
        <taxon>Eukaryota</taxon>
        <taxon>Fungi</taxon>
        <taxon>Dikarya</taxon>
        <taxon>Ascomycota</taxon>
        <taxon>Saccharomycotina</taxon>
        <taxon>Saccharomycetes</taxon>
        <taxon>Saccharomycetales</taxon>
        <taxon>Saccharomycetaceae</taxon>
        <taxon>Zygotorulaspora</taxon>
    </lineage>
</organism>
<feature type="region of interest" description="Disordered" evidence="1">
    <location>
        <begin position="905"/>
        <end position="999"/>
    </location>
</feature>
<feature type="compositionally biased region" description="Polar residues" evidence="1">
    <location>
        <begin position="383"/>
        <end position="395"/>
    </location>
</feature>
<feature type="region of interest" description="Disordered" evidence="1">
    <location>
        <begin position="383"/>
        <end position="418"/>
    </location>
</feature>
<feature type="compositionally biased region" description="Polar residues" evidence="1">
    <location>
        <begin position="475"/>
        <end position="492"/>
    </location>
</feature>
<feature type="signal peptide" evidence="3">
    <location>
        <begin position="1"/>
        <end position="23"/>
    </location>
</feature>
<feature type="region of interest" description="Disordered" evidence="1">
    <location>
        <begin position="656"/>
        <end position="677"/>
    </location>
</feature>
<dbReference type="InterPro" id="IPR039295">
    <property type="entry name" value="MSB2"/>
</dbReference>
<dbReference type="PANTHER" id="PTHR35778:SF1">
    <property type="entry name" value="SIGNALING MUCIN HKR1-RELATED"/>
    <property type="match status" value="1"/>
</dbReference>
<keyword evidence="2" id="KW-0812">Transmembrane</keyword>
<feature type="region of interest" description="Disordered" evidence="1">
    <location>
        <begin position="577"/>
        <end position="640"/>
    </location>
</feature>
<feature type="chain" id="PRO_5028804075" evidence="3">
    <location>
        <begin position="24"/>
        <end position="1609"/>
    </location>
</feature>
<dbReference type="RefSeq" id="XP_037144509.1">
    <property type="nucleotide sequence ID" value="XM_037288614.1"/>
</dbReference>
<dbReference type="GO" id="GO:0009986">
    <property type="term" value="C:cell surface"/>
    <property type="evidence" value="ECO:0007669"/>
    <property type="project" value="TreeGrafter"/>
</dbReference>
<feature type="compositionally biased region" description="Low complexity" evidence="1">
    <location>
        <begin position="311"/>
        <end position="330"/>
    </location>
</feature>
<accession>A0A7H9B4U7</accession>
<feature type="region of interest" description="Disordered" evidence="1">
    <location>
        <begin position="836"/>
        <end position="861"/>
    </location>
</feature>
<dbReference type="EMBL" id="CP058607">
    <property type="protein sequence ID" value="QLG72782.1"/>
    <property type="molecule type" value="Genomic_DNA"/>
</dbReference>
<reference evidence="4 5" key="1">
    <citation type="submission" date="2020-07" db="EMBL/GenBank/DDBJ databases">
        <title>The yeast mating-type switching endonuclease HO is a domesticated member of an unorthodox homing genetic element family.</title>
        <authorList>
            <person name="Coughlan A.Y."/>
            <person name="Lombardi L."/>
            <person name="Braun-Galleani S."/>
            <person name="Martos A.R."/>
            <person name="Galeote V."/>
            <person name="Bigey F."/>
            <person name="Dequin S."/>
            <person name="Byrne K.P."/>
            <person name="Wolfe K.H."/>
        </authorList>
    </citation>
    <scope>NUCLEOTIDE SEQUENCE [LARGE SCALE GENOMIC DNA]</scope>
    <source>
        <strain evidence="4 5">NRRL Y-6702</strain>
    </source>
</reference>
<feature type="compositionally biased region" description="Low complexity" evidence="1">
    <location>
        <begin position="932"/>
        <end position="941"/>
    </location>
</feature>
<feature type="compositionally biased region" description="Polar residues" evidence="1">
    <location>
        <begin position="1488"/>
        <end position="1500"/>
    </location>
</feature>
<feature type="transmembrane region" description="Helical" evidence="2">
    <location>
        <begin position="1259"/>
        <end position="1280"/>
    </location>
</feature>
<evidence type="ECO:0000256" key="1">
    <source>
        <dbReference type="SAM" id="MobiDB-lite"/>
    </source>
</evidence>
<feature type="compositionally biased region" description="Low complexity" evidence="1">
    <location>
        <begin position="666"/>
        <end position="677"/>
    </location>
</feature>
<feature type="compositionally biased region" description="Polar residues" evidence="1">
    <location>
        <begin position="258"/>
        <end position="305"/>
    </location>
</feature>
<dbReference type="Proteomes" id="UP000509704">
    <property type="component" value="Chromosome 4"/>
</dbReference>
<dbReference type="GeneID" id="59236505"/>
<feature type="compositionally biased region" description="Low complexity" evidence="1">
    <location>
        <begin position="59"/>
        <end position="110"/>
    </location>
</feature>